<evidence type="ECO:0000256" key="5">
    <source>
        <dbReference type="ARBA" id="ARBA00023136"/>
    </source>
</evidence>
<comment type="subcellular location">
    <subcellularLocation>
        <location evidence="1">Membrane</location>
        <topology evidence="1">Single-pass membrane protein</topology>
    </subcellularLocation>
</comment>
<evidence type="ECO:0000313" key="9">
    <source>
        <dbReference type="Proteomes" id="UP000578112"/>
    </source>
</evidence>
<proteinExistence type="inferred from homology"/>
<organism evidence="8 9">
    <name type="scientific">Actinoplanes digitatis</name>
    <dbReference type="NCBI Taxonomy" id="1868"/>
    <lineage>
        <taxon>Bacteria</taxon>
        <taxon>Bacillati</taxon>
        <taxon>Actinomycetota</taxon>
        <taxon>Actinomycetes</taxon>
        <taxon>Micromonosporales</taxon>
        <taxon>Micromonosporaceae</taxon>
        <taxon>Actinoplanes</taxon>
    </lineage>
</organism>
<keyword evidence="3 7" id="KW-0812">Transmembrane</keyword>
<evidence type="ECO:0000256" key="3">
    <source>
        <dbReference type="ARBA" id="ARBA00022692"/>
    </source>
</evidence>
<accession>A0A7W7HWA2</accession>
<evidence type="ECO:0000256" key="4">
    <source>
        <dbReference type="ARBA" id="ARBA00022989"/>
    </source>
</evidence>
<dbReference type="AlphaFoldDB" id="A0A7W7HWA2"/>
<dbReference type="RefSeq" id="WP_184992555.1">
    <property type="nucleotide sequence ID" value="NZ_BOMK01000002.1"/>
</dbReference>
<evidence type="ECO:0000256" key="7">
    <source>
        <dbReference type="SAM" id="Phobius"/>
    </source>
</evidence>
<dbReference type="EMBL" id="JACHNH010000001">
    <property type="protein sequence ID" value="MBB4761861.1"/>
    <property type="molecule type" value="Genomic_DNA"/>
</dbReference>
<dbReference type="PANTHER" id="PTHR30386">
    <property type="entry name" value="MEMBRANE FUSION SUBUNIT OF EMRAB-TOLC MULTIDRUG EFFLUX PUMP"/>
    <property type="match status" value="1"/>
</dbReference>
<keyword evidence="4 7" id="KW-1133">Transmembrane helix</keyword>
<reference evidence="8 9" key="1">
    <citation type="submission" date="2020-08" db="EMBL/GenBank/DDBJ databases">
        <title>Sequencing the genomes of 1000 actinobacteria strains.</title>
        <authorList>
            <person name="Klenk H.-P."/>
        </authorList>
    </citation>
    <scope>NUCLEOTIDE SEQUENCE [LARGE SCALE GENOMIC DNA]</scope>
    <source>
        <strain evidence="8 9">DSM 43149</strain>
    </source>
</reference>
<comment type="similarity">
    <text evidence="2">Belongs to the membrane fusion protein (MFP) (TC 8.A.1) family.</text>
</comment>
<dbReference type="Proteomes" id="UP000578112">
    <property type="component" value="Unassembled WGS sequence"/>
</dbReference>
<keyword evidence="5 7" id="KW-0472">Membrane</keyword>
<evidence type="ECO:0000256" key="1">
    <source>
        <dbReference type="ARBA" id="ARBA00004167"/>
    </source>
</evidence>
<name>A0A7W7HWA2_9ACTN</name>
<dbReference type="Gene3D" id="2.40.50.100">
    <property type="match status" value="1"/>
</dbReference>
<comment type="caution">
    <text evidence="8">The sequence shown here is derived from an EMBL/GenBank/DDBJ whole genome shotgun (WGS) entry which is preliminary data.</text>
</comment>
<gene>
    <name evidence="8" type="ORF">BJ971_002417</name>
</gene>
<keyword evidence="9" id="KW-1185">Reference proteome</keyword>
<feature type="transmembrane region" description="Helical" evidence="7">
    <location>
        <begin position="37"/>
        <end position="58"/>
    </location>
</feature>
<dbReference type="InterPro" id="IPR050739">
    <property type="entry name" value="MFP"/>
</dbReference>
<sequence>MTSVIEHDRLEESARPADEAHPVEPARRTVRSRIPAVRTFLVTVLLLAAAGAGGAYVLTHRLAESAFVTLNDAVLTADALPVGSTGPGVVTEILVADQTRVAAGQPLARVRLAPDPAATSRQPRVETLRAPVPGTVSKVDIAAGGVTGAGLPVITLYDHTKLSFDVKATEDELRELRLGMAAKISGPGLDRPVPVTVDHVEARIGADPLSDAPLTEEQRAVYERLTVVLVPRTDTVDTVSTLVPGLRFTAEIDTKTAAGRTPAVNGAG</sequence>
<dbReference type="GO" id="GO:0016020">
    <property type="term" value="C:membrane"/>
    <property type="evidence" value="ECO:0007669"/>
    <property type="project" value="UniProtKB-SubCell"/>
</dbReference>
<feature type="region of interest" description="Disordered" evidence="6">
    <location>
        <begin position="1"/>
        <end position="26"/>
    </location>
</feature>
<evidence type="ECO:0000256" key="6">
    <source>
        <dbReference type="SAM" id="MobiDB-lite"/>
    </source>
</evidence>
<dbReference type="PANTHER" id="PTHR30386:SF26">
    <property type="entry name" value="TRANSPORT PROTEIN COMB"/>
    <property type="match status" value="1"/>
</dbReference>
<protein>
    <submittedName>
        <fullName evidence="8">Multidrug resistance efflux pump</fullName>
    </submittedName>
</protein>
<evidence type="ECO:0000256" key="2">
    <source>
        <dbReference type="ARBA" id="ARBA00009477"/>
    </source>
</evidence>
<evidence type="ECO:0000313" key="8">
    <source>
        <dbReference type="EMBL" id="MBB4761861.1"/>
    </source>
</evidence>